<dbReference type="Gene3D" id="3.30.450.40">
    <property type="match status" value="1"/>
</dbReference>
<dbReference type="InterPro" id="IPR002197">
    <property type="entry name" value="HTH_Fis"/>
</dbReference>
<dbReference type="InterPro" id="IPR025662">
    <property type="entry name" value="Sigma_54_int_dom_ATP-bd_1"/>
</dbReference>
<dbReference type="SUPFAM" id="SSF46689">
    <property type="entry name" value="Homeodomain-like"/>
    <property type="match status" value="1"/>
</dbReference>
<dbReference type="PRINTS" id="PR01590">
    <property type="entry name" value="HTHFIS"/>
</dbReference>
<dbReference type="Proteomes" id="UP000663629">
    <property type="component" value="Chromosome 2"/>
</dbReference>
<dbReference type="PROSITE" id="PS00675">
    <property type="entry name" value="SIGMA54_INTERACT_1"/>
    <property type="match status" value="1"/>
</dbReference>
<keyword evidence="9" id="KW-1185">Reference proteome</keyword>
<dbReference type="Pfam" id="PF01590">
    <property type="entry name" value="GAF"/>
    <property type="match status" value="1"/>
</dbReference>
<dbReference type="InterPro" id="IPR009057">
    <property type="entry name" value="Homeodomain-like_sf"/>
</dbReference>
<evidence type="ECO:0000256" key="5">
    <source>
        <dbReference type="ARBA" id="ARBA00023125"/>
    </source>
</evidence>
<keyword evidence="4" id="KW-0805">Transcription regulation</keyword>
<dbReference type="SUPFAM" id="SSF52540">
    <property type="entry name" value="P-loop containing nucleoside triphosphate hydrolases"/>
    <property type="match status" value="1"/>
</dbReference>
<evidence type="ECO:0000256" key="1">
    <source>
        <dbReference type="ARBA" id="ARBA00022741"/>
    </source>
</evidence>
<dbReference type="InterPro" id="IPR058031">
    <property type="entry name" value="AAA_lid_NorR"/>
</dbReference>
<dbReference type="PANTHER" id="PTHR32071">
    <property type="entry name" value="TRANSCRIPTIONAL REGULATORY PROTEIN"/>
    <property type="match status" value="1"/>
</dbReference>
<dbReference type="CDD" id="cd00009">
    <property type="entry name" value="AAA"/>
    <property type="match status" value="1"/>
</dbReference>
<dbReference type="Gene3D" id="1.10.8.60">
    <property type="match status" value="1"/>
</dbReference>
<keyword evidence="5" id="KW-0238">DNA-binding</keyword>
<dbReference type="Pfam" id="PF02954">
    <property type="entry name" value="HTH_8"/>
    <property type="match status" value="1"/>
</dbReference>
<gene>
    <name evidence="8" type="ORF">JWJ88_20045</name>
</gene>
<dbReference type="EMBL" id="CP070371">
    <property type="protein sequence ID" value="QRZ15215.1"/>
    <property type="molecule type" value="Genomic_DNA"/>
</dbReference>
<feature type="domain" description="Sigma-54 factor interaction" evidence="7">
    <location>
        <begin position="317"/>
        <end position="522"/>
    </location>
</feature>
<evidence type="ECO:0000256" key="6">
    <source>
        <dbReference type="ARBA" id="ARBA00023163"/>
    </source>
</evidence>
<evidence type="ECO:0000256" key="3">
    <source>
        <dbReference type="ARBA" id="ARBA00023012"/>
    </source>
</evidence>
<dbReference type="Pfam" id="PF00158">
    <property type="entry name" value="Sigma54_activat"/>
    <property type="match status" value="1"/>
</dbReference>
<dbReference type="InterPro" id="IPR027417">
    <property type="entry name" value="P-loop_NTPase"/>
</dbReference>
<sequence length="597" mass="65954">MPNSVSKQDWENFRAIGRVPKSARTEIVESWKRSSGVLATGLTRAPLADEAQLQRARAQAGRFMRAARPASQNAGYLLNRSGNMILLCDSQGMVIDQVGDPATLEMGRENHLHSGGRWLEEDIGTNAIGMALRTGMPTQVFRTEHFSEEIQRWSCSATPVRDPVTDHILGVIDVSWPAEALRSDSAALSAMLAMQAETMLRQLLLTEREKLTEIASLRRLRRGNTPLAVLDRYGLGVLSTDNAQQLIDDEAAFQQLRETLPQLLDQPEEQLVSSIQTLLPGVDLELVRDGDNRIGILLSKRQSRPTTTQNPLNLETMARVGQVLAQICSQAARLAPMQLPVLIEGETGAGKATLAEAIHHAGSMPDRPFVRLDCSLLTAEGLRRDLADGLVERLSQAGGTLHLKSPAGCPPDAQKLLLNLVEQAAQAGMRLVTTSTRCLSDEMRAGRFRGDLYFRIAVARLDLVPLRDRRDEILPHLRAIVRQKTAPGRNLNFTNSALTAFTAYDWPGNLREMTNLVEMLLAVASNGLIDHRSLPPEFRRPPARHGDTLRDAERAQILAAIEQSQGNMTQVARRLGIARSTLYLKLDALRIERPSRR</sequence>
<keyword evidence="3" id="KW-0902">Two-component regulatory system</keyword>
<dbReference type="Gene3D" id="1.10.10.60">
    <property type="entry name" value="Homeodomain-like"/>
    <property type="match status" value="1"/>
</dbReference>
<evidence type="ECO:0000256" key="4">
    <source>
        <dbReference type="ARBA" id="ARBA00023015"/>
    </source>
</evidence>
<keyword evidence="2" id="KW-0067">ATP-binding</keyword>
<evidence type="ECO:0000313" key="9">
    <source>
        <dbReference type="Proteomes" id="UP000663629"/>
    </source>
</evidence>
<keyword evidence="1" id="KW-0547">Nucleotide-binding</keyword>
<proteinExistence type="predicted"/>
<dbReference type="InterPro" id="IPR029016">
    <property type="entry name" value="GAF-like_dom_sf"/>
</dbReference>
<dbReference type="PROSITE" id="PS50045">
    <property type="entry name" value="SIGMA54_INTERACT_4"/>
    <property type="match status" value="1"/>
</dbReference>
<evidence type="ECO:0000313" key="8">
    <source>
        <dbReference type="EMBL" id="QRZ15215.1"/>
    </source>
</evidence>
<reference evidence="8 9" key="1">
    <citation type="submission" date="2021-02" db="EMBL/GenBank/DDBJ databases">
        <title>Paracoccus methylovroum sp.nov., a new methanol and methylamine utilizing methylotrophic denitrifer.</title>
        <authorList>
            <person name="Timsy T."/>
            <person name="Behrendt U."/>
            <person name="Ulrich A."/>
            <person name="Spanner T."/>
            <person name="Foesel B.U."/>
            <person name="Horn M.A."/>
            <person name="Kolb S."/>
        </authorList>
    </citation>
    <scope>NUCLEOTIDE SEQUENCE [LARGE SCALE GENOMIC DNA]</scope>
    <source>
        <strain evidence="8 9">H4-D09</strain>
    </source>
</reference>
<dbReference type="InterPro" id="IPR002078">
    <property type="entry name" value="Sigma_54_int"/>
</dbReference>
<accession>A0ABX7JMK8</accession>
<evidence type="ECO:0000259" key="7">
    <source>
        <dbReference type="PROSITE" id="PS50045"/>
    </source>
</evidence>
<evidence type="ECO:0000256" key="2">
    <source>
        <dbReference type="ARBA" id="ARBA00022840"/>
    </source>
</evidence>
<name>A0ABX7JMK8_9RHOB</name>
<organism evidence="8 9">
    <name type="scientific">Paracoccus methylovorus</name>
    <dbReference type="NCBI Taxonomy" id="2812658"/>
    <lineage>
        <taxon>Bacteria</taxon>
        <taxon>Pseudomonadati</taxon>
        <taxon>Pseudomonadota</taxon>
        <taxon>Alphaproteobacteria</taxon>
        <taxon>Rhodobacterales</taxon>
        <taxon>Paracoccaceae</taxon>
        <taxon>Paracoccus</taxon>
    </lineage>
</organism>
<dbReference type="Gene3D" id="3.40.50.300">
    <property type="entry name" value="P-loop containing nucleotide triphosphate hydrolases"/>
    <property type="match status" value="1"/>
</dbReference>
<dbReference type="InterPro" id="IPR003018">
    <property type="entry name" value="GAF"/>
</dbReference>
<dbReference type="RefSeq" id="WP_205296174.1">
    <property type="nucleotide sequence ID" value="NZ_CP070371.1"/>
</dbReference>
<protein>
    <submittedName>
        <fullName evidence="8">Sigma-54-dependent Fis family transcriptional regulator</fullName>
    </submittedName>
</protein>
<dbReference type="Pfam" id="PF25601">
    <property type="entry name" value="AAA_lid_14"/>
    <property type="match status" value="1"/>
</dbReference>
<keyword evidence="6" id="KW-0804">Transcription</keyword>
<dbReference type="PANTHER" id="PTHR32071:SF81">
    <property type="entry name" value="PROPIONATE CATABOLISM OPERON REGULATORY PROTEIN"/>
    <property type="match status" value="1"/>
</dbReference>